<dbReference type="Proteomes" id="UP001054837">
    <property type="component" value="Unassembled WGS sequence"/>
</dbReference>
<reference evidence="1 2" key="1">
    <citation type="submission" date="2021-06" db="EMBL/GenBank/DDBJ databases">
        <title>Caerostris darwini draft genome.</title>
        <authorList>
            <person name="Kono N."/>
            <person name="Arakawa K."/>
        </authorList>
    </citation>
    <scope>NUCLEOTIDE SEQUENCE [LARGE SCALE GENOMIC DNA]</scope>
</reference>
<evidence type="ECO:0000313" key="2">
    <source>
        <dbReference type="Proteomes" id="UP001054837"/>
    </source>
</evidence>
<sequence>MSLCPSKNEAMLAVNLFLVQKGSKVLTFALEQSDKKQLGFSKQRHQQMTLAKHKVLSGIEQLLAADGRGKRGHIH</sequence>
<gene>
    <name evidence="1" type="ORF">CDAR_315361</name>
</gene>
<dbReference type="EMBL" id="BPLQ01012923">
    <property type="protein sequence ID" value="GIY68707.1"/>
    <property type="molecule type" value="Genomic_DNA"/>
</dbReference>
<dbReference type="AlphaFoldDB" id="A0AAV4VEH1"/>
<accession>A0AAV4VEH1</accession>
<comment type="caution">
    <text evidence="1">The sequence shown here is derived from an EMBL/GenBank/DDBJ whole genome shotgun (WGS) entry which is preliminary data.</text>
</comment>
<proteinExistence type="predicted"/>
<keyword evidence="2" id="KW-1185">Reference proteome</keyword>
<evidence type="ECO:0000313" key="1">
    <source>
        <dbReference type="EMBL" id="GIY68707.1"/>
    </source>
</evidence>
<protein>
    <submittedName>
        <fullName evidence="1">Uncharacterized protein</fullName>
    </submittedName>
</protein>
<name>A0AAV4VEH1_9ARAC</name>
<organism evidence="1 2">
    <name type="scientific">Caerostris darwini</name>
    <dbReference type="NCBI Taxonomy" id="1538125"/>
    <lineage>
        <taxon>Eukaryota</taxon>
        <taxon>Metazoa</taxon>
        <taxon>Ecdysozoa</taxon>
        <taxon>Arthropoda</taxon>
        <taxon>Chelicerata</taxon>
        <taxon>Arachnida</taxon>
        <taxon>Araneae</taxon>
        <taxon>Araneomorphae</taxon>
        <taxon>Entelegynae</taxon>
        <taxon>Araneoidea</taxon>
        <taxon>Araneidae</taxon>
        <taxon>Caerostris</taxon>
    </lineage>
</organism>